<name>A0A3P7KWW8_STRVU</name>
<sequence length="265" mass="30058">MDRWKHRLTECHNASAVNLLRSYLDSRIDWKKSVVEKRCNSCGSRRSPEAKISCSSCELVVHYYCTRPKLQEKPVSWLCATCKQNEAKKIKEEAAGLRGAVKPNYKEDDGVSGDESDEEESDASGSEDDDDFFSKKPRRTTKRKGFSIFDDEVTEDKASRAKRAKVNKVAEDCLDLLSRVKSANRLYRALQAIPPGRATRRATPSSITSLEEGIPQYASLSSFAADLDSFFKYAHSYLEEHNERKMEDLENLLSELELDSIIKVN</sequence>
<evidence type="ECO:0000313" key="8">
    <source>
        <dbReference type="Proteomes" id="UP000270094"/>
    </source>
</evidence>
<keyword evidence="3" id="KW-0862">Zinc</keyword>
<accession>A0A3P7KWW8</accession>
<dbReference type="InterPro" id="IPR013083">
    <property type="entry name" value="Znf_RING/FYVE/PHD"/>
</dbReference>
<dbReference type="SUPFAM" id="SSF57903">
    <property type="entry name" value="FYVE/PHD zinc finger"/>
    <property type="match status" value="1"/>
</dbReference>
<dbReference type="GO" id="GO:0008270">
    <property type="term" value="F:zinc ion binding"/>
    <property type="evidence" value="ECO:0007669"/>
    <property type="project" value="UniProtKB-KW"/>
</dbReference>
<dbReference type="GO" id="GO:0000228">
    <property type="term" value="C:nuclear chromosome"/>
    <property type="evidence" value="ECO:0007669"/>
    <property type="project" value="TreeGrafter"/>
</dbReference>
<gene>
    <name evidence="7" type="ORF">SVUK_LOCUS6700</name>
</gene>
<evidence type="ECO:0000313" key="7">
    <source>
        <dbReference type="EMBL" id="VDM71702.1"/>
    </source>
</evidence>
<dbReference type="GO" id="GO:0008623">
    <property type="term" value="C:CHRAC"/>
    <property type="evidence" value="ECO:0007669"/>
    <property type="project" value="TreeGrafter"/>
</dbReference>
<proteinExistence type="predicted"/>
<evidence type="ECO:0000256" key="1">
    <source>
        <dbReference type="ARBA" id="ARBA00022723"/>
    </source>
</evidence>
<evidence type="ECO:0000259" key="6">
    <source>
        <dbReference type="PROSITE" id="PS50016"/>
    </source>
</evidence>
<feature type="domain" description="PHD-type" evidence="6">
    <location>
        <begin position="36"/>
        <end position="85"/>
    </location>
</feature>
<keyword evidence="1" id="KW-0479">Metal-binding</keyword>
<feature type="region of interest" description="Disordered" evidence="5">
    <location>
        <begin position="101"/>
        <end position="137"/>
    </location>
</feature>
<dbReference type="PANTHER" id="PTHR46510">
    <property type="entry name" value="BROMODOMAIN ADJACENT TO ZINC FINGER DOMAIN PROTEIN 1A"/>
    <property type="match status" value="1"/>
</dbReference>
<dbReference type="OrthoDB" id="5821632at2759"/>
<dbReference type="InterPro" id="IPR019786">
    <property type="entry name" value="Zinc_finger_PHD-type_CS"/>
</dbReference>
<dbReference type="GO" id="GO:0031445">
    <property type="term" value="P:regulation of heterochromatin formation"/>
    <property type="evidence" value="ECO:0007669"/>
    <property type="project" value="TreeGrafter"/>
</dbReference>
<dbReference type="InterPro" id="IPR011011">
    <property type="entry name" value="Znf_FYVE_PHD"/>
</dbReference>
<dbReference type="PROSITE" id="PS50016">
    <property type="entry name" value="ZF_PHD_2"/>
    <property type="match status" value="1"/>
</dbReference>
<reference evidence="7 8" key="1">
    <citation type="submission" date="2018-11" db="EMBL/GenBank/DDBJ databases">
        <authorList>
            <consortium name="Pathogen Informatics"/>
        </authorList>
    </citation>
    <scope>NUCLEOTIDE SEQUENCE [LARGE SCALE GENOMIC DNA]</scope>
</reference>
<dbReference type="EMBL" id="UYYB01021656">
    <property type="protein sequence ID" value="VDM71702.1"/>
    <property type="molecule type" value="Genomic_DNA"/>
</dbReference>
<dbReference type="GO" id="GO:0006355">
    <property type="term" value="P:regulation of DNA-templated transcription"/>
    <property type="evidence" value="ECO:0007669"/>
    <property type="project" value="TreeGrafter"/>
</dbReference>
<evidence type="ECO:0000256" key="4">
    <source>
        <dbReference type="PROSITE-ProRule" id="PRU00146"/>
    </source>
</evidence>
<dbReference type="InterPro" id="IPR001965">
    <property type="entry name" value="Znf_PHD"/>
</dbReference>
<dbReference type="AlphaFoldDB" id="A0A3P7KWW8"/>
<dbReference type="SMART" id="SM00249">
    <property type="entry name" value="PHD"/>
    <property type="match status" value="1"/>
</dbReference>
<evidence type="ECO:0000256" key="3">
    <source>
        <dbReference type="ARBA" id="ARBA00022833"/>
    </source>
</evidence>
<dbReference type="GO" id="GO:0003677">
    <property type="term" value="F:DNA binding"/>
    <property type="evidence" value="ECO:0007669"/>
    <property type="project" value="TreeGrafter"/>
</dbReference>
<dbReference type="PANTHER" id="PTHR46510:SF1">
    <property type="entry name" value="BROMODOMAIN ADJACENT TO ZINC FINGER DOMAIN PROTEIN 1A"/>
    <property type="match status" value="1"/>
</dbReference>
<dbReference type="Pfam" id="PF00628">
    <property type="entry name" value="PHD"/>
    <property type="match status" value="1"/>
</dbReference>
<dbReference type="GO" id="GO:0045740">
    <property type="term" value="P:positive regulation of DNA replication"/>
    <property type="evidence" value="ECO:0007669"/>
    <property type="project" value="TreeGrafter"/>
</dbReference>
<evidence type="ECO:0000256" key="5">
    <source>
        <dbReference type="SAM" id="MobiDB-lite"/>
    </source>
</evidence>
<dbReference type="InterPro" id="IPR019787">
    <property type="entry name" value="Znf_PHD-finger"/>
</dbReference>
<keyword evidence="2 4" id="KW-0863">Zinc-finger</keyword>
<dbReference type="InterPro" id="IPR047171">
    <property type="entry name" value="BAZ1A"/>
</dbReference>
<dbReference type="PROSITE" id="PS01359">
    <property type="entry name" value="ZF_PHD_1"/>
    <property type="match status" value="1"/>
</dbReference>
<organism evidence="7 8">
    <name type="scientific">Strongylus vulgaris</name>
    <name type="common">Blood worm</name>
    <dbReference type="NCBI Taxonomy" id="40348"/>
    <lineage>
        <taxon>Eukaryota</taxon>
        <taxon>Metazoa</taxon>
        <taxon>Ecdysozoa</taxon>
        <taxon>Nematoda</taxon>
        <taxon>Chromadorea</taxon>
        <taxon>Rhabditida</taxon>
        <taxon>Rhabditina</taxon>
        <taxon>Rhabditomorpha</taxon>
        <taxon>Strongyloidea</taxon>
        <taxon>Strongylidae</taxon>
        <taxon>Strongylus</taxon>
    </lineage>
</organism>
<protein>
    <recommendedName>
        <fullName evidence="6">PHD-type domain-containing protein</fullName>
    </recommendedName>
</protein>
<feature type="compositionally biased region" description="Acidic residues" evidence="5">
    <location>
        <begin position="110"/>
        <end position="131"/>
    </location>
</feature>
<evidence type="ECO:0000256" key="2">
    <source>
        <dbReference type="ARBA" id="ARBA00022771"/>
    </source>
</evidence>
<dbReference type="Proteomes" id="UP000270094">
    <property type="component" value="Unassembled WGS sequence"/>
</dbReference>
<keyword evidence="8" id="KW-1185">Reference proteome</keyword>
<dbReference type="Gene3D" id="3.30.40.10">
    <property type="entry name" value="Zinc/RING finger domain, C3HC4 (zinc finger)"/>
    <property type="match status" value="1"/>
</dbReference>
<dbReference type="GO" id="GO:0006338">
    <property type="term" value="P:chromatin remodeling"/>
    <property type="evidence" value="ECO:0007669"/>
    <property type="project" value="InterPro"/>
</dbReference>